<dbReference type="PANTHER" id="PTHR43480">
    <property type="entry name" value="ACYL-[ACYL-CARRIER-PROTEIN]--UDP-N-ACETYLGLUCOSAMINE O-ACYLTRANSFERASE"/>
    <property type="match status" value="1"/>
</dbReference>
<evidence type="ECO:0000256" key="3">
    <source>
        <dbReference type="ARBA" id="ARBA00022556"/>
    </source>
</evidence>
<evidence type="ECO:0000256" key="1">
    <source>
        <dbReference type="ARBA" id="ARBA00022490"/>
    </source>
</evidence>
<dbReference type="SUPFAM" id="SSF51161">
    <property type="entry name" value="Trimeric LpxA-like enzymes"/>
    <property type="match status" value="1"/>
</dbReference>
<dbReference type="InterPro" id="IPR010137">
    <property type="entry name" value="Lipid_A_LpxA"/>
</dbReference>
<dbReference type="PIRSF" id="PIRSF000456">
    <property type="entry name" value="UDP-GlcNAc_acltr"/>
    <property type="match status" value="1"/>
</dbReference>
<protein>
    <submittedName>
        <fullName evidence="9">Acyl-[acyl-carrier-protein]--UDP-N-acetylglucosamine O-acyltransferase</fullName>
    </submittedName>
</protein>
<dbReference type="NCBIfam" id="TIGR01852">
    <property type="entry name" value="lipid_A_lpxA"/>
    <property type="match status" value="1"/>
</dbReference>
<dbReference type="InterPro" id="IPR029098">
    <property type="entry name" value="Acetyltransf_C"/>
</dbReference>
<dbReference type="PANTHER" id="PTHR43480:SF1">
    <property type="entry name" value="ACYL-[ACYL-CARRIER-PROTEIN]--UDP-N-ACETYLGLUCOSAMINE O-ACYLTRANSFERASE, MITOCHONDRIAL-RELATED"/>
    <property type="match status" value="1"/>
</dbReference>
<dbReference type="GO" id="GO:0009245">
    <property type="term" value="P:lipid A biosynthetic process"/>
    <property type="evidence" value="ECO:0007669"/>
    <property type="project" value="UniProtKB-KW"/>
</dbReference>
<gene>
    <name evidence="9" type="ORF">SAMN05444366_3842</name>
</gene>
<dbReference type="InterPro" id="IPR037157">
    <property type="entry name" value="Acetyltransf_C_sf"/>
</dbReference>
<dbReference type="InterPro" id="IPR001451">
    <property type="entry name" value="Hexapep"/>
</dbReference>
<evidence type="ECO:0000313" key="9">
    <source>
        <dbReference type="EMBL" id="SHM65277.1"/>
    </source>
</evidence>
<name>A0A1M7KIQ6_9FLAO</name>
<evidence type="ECO:0000256" key="7">
    <source>
        <dbReference type="ARBA" id="ARBA00023315"/>
    </source>
</evidence>
<evidence type="ECO:0000256" key="6">
    <source>
        <dbReference type="ARBA" id="ARBA00023098"/>
    </source>
</evidence>
<keyword evidence="4 9" id="KW-0808">Transferase</keyword>
<keyword evidence="2" id="KW-0444">Lipid biosynthesis</keyword>
<dbReference type="InterPro" id="IPR018357">
    <property type="entry name" value="Hexapep_transf_CS"/>
</dbReference>
<dbReference type="Pfam" id="PF13720">
    <property type="entry name" value="Acetyltransf_11"/>
    <property type="match status" value="1"/>
</dbReference>
<keyword evidence="3" id="KW-0441">Lipid A biosynthesis</keyword>
<dbReference type="InterPro" id="IPR011004">
    <property type="entry name" value="Trimer_LpxA-like_sf"/>
</dbReference>
<dbReference type="STRING" id="29534.SAMN05444366_3842"/>
<evidence type="ECO:0000256" key="4">
    <source>
        <dbReference type="ARBA" id="ARBA00022679"/>
    </source>
</evidence>
<keyword evidence="10" id="KW-1185">Reference proteome</keyword>
<sequence length="259" mass="28264">MKNNTIVGKNAVIGNNVHIGNFCTIEDNVVIGDNSWVGNNVSILSGTRMGENCQIHSGAVLGGVPQDLKYRGEDTLLEIGKNNIIREFVTINKGTSSKGKTTIGNNNLFMSNAHIGHDCFVGNNCIIGFSVGMAGEVLVGDWVNISGLTAIHQFSVIGEHTMVSGLSRVVKDVPPYITVGRDPLSYVGLNIVGLKRRGFTKSKINELKEIYRIIFLEKRNTTLALNLIESQFEQTVERDLILNFIKGSTRGIIKGTFLK</sequence>
<accession>A0A1M7KIQ6</accession>
<evidence type="ECO:0000256" key="2">
    <source>
        <dbReference type="ARBA" id="ARBA00022516"/>
    </source>
</evidence>
<evidence type="ECO:0000256" key="5">
    <source>
        <dbReference type="ARBA" id="ARBA00022737"/>
    </source>
</evidence>
<keyword evidence="1" id="KW-0963">Cytoplasm</keyword>
<feature type="domain" description="UDP N-acetylglucosamine O-acyltransferase C-terminal" evidence="8">
    <location>
        <begin position="172"/>
        <end position="253"/>
    </location>
</feature>
<dbReference type="Gene3D" id="2.160.10.10">
    <property type="entry name" value="Hexapeptide repeat proteins"/>
    <property type="match status" value="1"/>
</dbReference>
<reference evidence="10" key="1">
    <citation type="submission" date="2016-11" db="EMBL/GenBank/DDBJ databases">
        <authorList>
            <person name="Varghese N."/>
            <person name="Submissions S."/>
        </authorList>
    </citation>
    <scope>NUCLEOTIDE SEQUENCE [LARGE SCALE GENOMIC DNA]</scope>
    <source>
        <strain evidence="10">DSM 1811</strain>
    </source>
</reference>
<keyword evidence="6" id="KW-0443">Lipid metabolism</keyword>
<dbReference type="OrthoDB" id="9807278at2"/>
<dbReference type="PROSITE" id="PS00101">
    <property type="entry name" value="HEXAPEP_TRANSFERASES"/>
    <property type="match status" value="1"/>
</dbReference>
<dbReference type="CDD" id="cd03351">
    <property type="entry name" value="LbH_UDP-GlcNAc_AT"/>
    <property type="match status" value="1"/>
</dbReference>
<evidence type="ECO:0000313" key="10">
    <source>
        <dbReference type="Proteomes" id="UP000184121"/>
    </source>
</evidence>
<keyword evidence="5" id="KW-0677">Repeat</keyword>
<dbReference type="Proteomes" id="UP000184121">
    <property type="component" value="Unassembled WGS sequence"/>
</dbReference>
<dbReference type="Pfam" id="PF00132">
    <property type="entry name" value="Hexapep"/>
    <property type="match status" value="2"/>
</dbReference>
<dbReference type="EMBL" id="FRBY01000005">
    <property type="protein sequence ID" value="SHM65277.1"/>
    <property type="molecule type" value="Genomic_DNA"/>
</dbReference>
<keyword evidence="7 9" id="KW-0012">Acyltransferase</keyword>
<dbReference type="GO" id="GO:0008780">
    <property type="term" value="F:acyl-[acyl-carrier-protein]-UDP-N-acetylglucosamine O-acyltransferase activity"/>
    <property type="evidence" value="ECO:0007669"/>
    <property type="project" value="InterPro"/>
</dbReference>
<dbReference type="RefSeq" id="WP_072974952.1">
    <property type="nucleotide sequence ID" value="NZ_FRBY01000005.1"/>
</dbReference>
<evidence type="ECO:0000259" key="8">
    <source>
        <dbReference type="Pfam" id="PF13720"/>
    </source>
</evidence>
<dbReference type="Gene3D" id="1.20.1180.10">
    <property type="entry name" value="Udp N-acetylglucosamine O-acyltransferase, C-terminal domain"/>
    <property type="match status" value="1"/>
</dbReference>
<dbReference type="AlphaFoldDB" id="A0A1M7KIQ6"/>
<organism evidence="9 10">
    <name type="scientific">Flavobacterium saccharophilum</name>
    <dbReference type="NCBI Taxonomy" id="29534"/>
    <lineage>
        <taxon>Bacteria</taxon>
        <taxon>Pseudomonadati</taxon>
        <taxon>Bacteroidota</taxon>
        <taxon>Flavobacteriia</taxon>
        <taxon>Flavobacteriales</taxon>
        <taxon>Flavobacteriaceae</taxon>
        <taxon>Flavobacterium</taxon>
    </lineage>
</organism>
<proteinExistence type="predicted"/>
<dbReference type="NCBIfam" id="NF003657">
    <property type="entry name" value="PRK05289.1"/>
    <property type="match status" value="1"/>
</dbReference>
<dbReference type="GO" id="GO:0016020">
    <property type="term" value="C:membrane"/>
    <property type="evidence" value="ECO:0007669"/>
    <property type="project" value="GOC"/>
</dbReference>